<feature type="transmembrane region" description="Helical" evidence="17">
    <location>
        <begin position="83"/>
        <end position="105"/>
    </location>
</feature>
<evidence type="ECO:0000256" key="13">
    <source>
        <dbReference type="ARBA" id="ARBA00030071"/>
    </source>
</evidence>
<dbReference type="RefSeq" id="WP_224420650.1">
    <property type="nucleotide sequence ID" value="NZ_JAGXFD010000001.1"/>
</dbReference>
<evidence type="ECO:0000256" key="17">
    <source>
        <dbReference type="SAM" id="Phobius"/>
    </source>
</evidence>
<evidence type="ECO:0000256" key="11">
    <source>
        <dbReference type="ARBA" id="ARBA00023136"/>
    </source>
</evidence>
<keyword evidence="8" id="KW-0249">Electron transport</keyword>
<evidence type="ECO:0000256" key="7">
    <source>
        <dbReference type="ARBA" id="ARBA00022692"/>
    </source>
</evidence>
<evidence type="ECO:0000256" key="14">
    <source>
        <dbReference type="ARBA" id="ARBA00030211"/>
    </source>
</evidence>
<evidence type="ECO:0000256" key="15">
    <source>
        <dbReference type="ARBA" id="ARBA00031887"/>
    </source>
</evidence>
<dbReference type="EMBL" id="JAGXFD010000001">
    <property type="protein sequence ID" value="MBZ9567462.1"/>
    <property type="molecule type" value="Genomic_DNA"/>
</dbReference>
<comment type="similarity">
    <text evidence="2">Belongs to the cytochrome c oxidase bacterial subunit 4 family.</text>
</comment>
<evidence type="ECO:0000256" key="9">
    <source>
        <dbReference type="ARBA" id="ARBA00022989"/>
    </source>
</evidence>
<comment type="subunit">
    <text evidence="3">Heterooctamer of two A chains, two B chains, two C chains and two D chains.</text>
</comment>
<dbReference type="Proteomes" id="UP001319883">
    <property type="component" value="Unassembled WGS sequence"/>
</dbReference>
<dbReference type="InterPro" id="IPR050968">
    <property type="entry name" value="Cytochrome_c_oxidase_bac_sub4"/>
</dbReference>
<evidence type="ECO:0000256" key="4">
    <source>
        <dbReference type="ARBA" id="ARBA00014689"/>
    </source>
</evidence>
<feature type="transmembrane region" description="Helical" evidence="17">
    <location>
        <begin position="51"/>
        <end position="71"/>
    </location>
</feature>
<feature type="transmembrane region" description="Helical" evidence="17">
    <location>
        <begin position="24"/>
        <end position="45"/>
    </location>
</feature>
<keyword evidence="10" id="KW-0560">Oxidoreductase</keyword>
<keyword evidence="6" id="KW-1003">Cell membrane</keyword>
<dbReference type="InterPro" id="IPR014210">
    <property type="entry name" value="Cyt_o_ubiqinol_oxidase_su4"/>
</dbReference>
<evidence type="ECO:0000256" key="8">
    <source>
        <dbReference type="ARBA" id="ARBA00022982"/>
    </source>
</evidence>
<evidence type="ECO:0000256" key="2">
    <source>
        <dbReference type="ARBA" id="ARBA00008079"/>
    </source>
</evidence>
<sequence>MSDSQRQSDTIDENERRHELGSYLWGYGLALALTLVPFALVAWSGWPRVTLLWAIGGFALVQVVVHFRFFLHISLARQKREDLHLILFSTLILVLMVGGTLWIIFNLYGRMVPELLP</sequence>
<comment type="subcellular location">
    <subcellularLocation>
        <location evidence="1">Cell membrane</location>
        <topology evidence="1">Multi-pass membrane protein</topology>
    </subcellularLocation>
</comment>
<evidence type="ECO:0000256" key="10">
    <source>
        <dbReference type="ARBA" id="ARBA00023002"/>
    </source>
</evidence>
<name>A0ABS7WXV7_9GAMM</name>
<evidence type="ECO:0000256" key="3">
    <source>
        <dbReference type="ARBA" id="ARBA00011700"/>
    </source>
</evidence>
<keyword evidence="9 17" id="KW-1133">Transmembrane helix</keyword>
<keyword evidence="7 17" id="KW-0812">Transmembrane</keyword>
<evidence type="ECO:0000313" key="18">
    <source>
        <dbReference type="EMBL" id="MBZ9567462.1"/>
    </source>
</evidence>
<accession>A0ABS7WXV7</accession>
<evidence type="ECO:0000256" key="5">
    <source>
        <dbReference type="ARBA" id="ARBA00022448"/>
    </source>
</evidence>
<organism evidence="18 19">
    <name type="scientific">Modicisalibacter tunisiensis</name>
    <dbReference type="NCBI Taxonomy" id="390637"/>
    <lineage>
        <taxon>Bacteria</taxon>
        <taxon>Pseudomonadati</taxon>
        <taxon>Pseudomonadota</taxon>
        <taxon>Gammaproteobacteria</taxon>
        <taxon>Oceanospirillales</taxon>
        <taxon>Halomonadaceae</taxon>
        <taxon>Modicisalibacter</taxon>
    </lineage>
</organism>
<proteinExistence type="inferred from homology"/>
<dbReference type="PANTHER" id="PTHR36835">
    <property type="entry name" value="CYTOCHROME BO(3) UBIQUINOL OXIDASE SUBUNIT 4"/>
    <property type="match status" value="1"/>
</dbReference>
<dbReference type="Pfam" id="PF03626">
    <property type="entry name" value="COX4_pro"/>
    <property type="match status" value="1"/>
</dbReference>
<evidence type="ECO:0000256" key="16">
    <source>
        <dbReference type="ARBA" id="ARBA00032185"/>
    </source>
</evidence>
<dbReference type="NCBIfam" id="TIGR02847">
    <property type="entry name" value="CyoD"/>
    <property type="match status" value="1"/>
</dbReference>
<dbReference type="InterPro" id="IPR005171">
    <property type="entry name" value="Cyt_c_oxidase_su4_prok"/>
</dbReference>
<keyword evidence="19" id="KW-1185">Reference proteome</keyword>
<evidence type="ECO:0000313" key="19">
    <source>
        <dbReference type="Proteomes" id="UP001319883"/>
    </source>
</evidence>
<comment type="function">
    <text evidence="12">Cytochrome bo(3) ubiquinol terminal oxidase is the component of the aerobic respiratory chain of E.coli that predominates when cells are grown at high aeration. Has proton pump activity across the membrane in addition to electron transfer, pumping 2 protons/electron.</text>
</comment>
<reference evidence="18 19" key="1">
    <citation type="submission" date="2021-05" db="EMBL/GenBank/DDBJ databases">
        <title>Petroleum and Energy Research Collection (APPE): ex situ preservation of microbial diversity associated with the oil industry and exploitation of its biotechnological potential.</title>
        <authorList>
            <person name="Paixao C.T.M."/>
            <person name="Gomes M.B."/>
            <person name="Oliveira V.M."/>
        </authorList>
    </citation>
    <scope>NUCLEOTIDE SEQUENCE [LARGE SCALE GENOMIC DNA]</scope>
    <source>
        <strain evidence="18 19">LIT2</strain>
    </source>
</reference>
<keyword evidence="11 17" id="KW-0472">Membrane</keyword>
<dbReference type="PANTHER" id="PTHR36835:SF1">
    <property type="entry name" value="CYTOCHROME BO(3) UBIQUINOL OXIDASE SUBUNIT 4"/>
    <property type="match status" value="1"/>
</dbReference>
<gene>
    <name evidence="18" type="primary">cyoD</name>
    <name evidence="18" type="ORF">KGQ91_07180</name>
</gene>
<evidence type="ECO:0000256" key="1">
    <source>
        <dbReference type="ARBA" id="ARBA00004651"/>
    </source>
</evidence>
<keyword evidence="5" id="KW-0813">Transport</keyword>
<protein>
    <recommendedName>
        <fullName evidence="4">Cytochrome bo(3) ubiquinol oxidase subunit 4</fullName>
    </recommendedName>
    <alternativeName>
        <fullName evidence="16">Cytochrome o ubiquinol oxidase subunit 4</fullName>
    </alternativeName>
    <alternativeName>
        <fullName evidence="13">Oxidase bo(3) subunit 4</fullName>
    </alternativeName>
    <alternativeName>
        <fullName evidence="14">Ubiquinol oxidase polypeptide IV</fullName>
    </alternativeName>
    <alternativeName>
        <fullName evidence="15">Ubiquinol oxidase subunit 4</fullName>
    </alternativeName>
</protein>
<comment type="caution">
    <text evidence="18">The sequence shown here is derived from an EMBL/GenBank/DDBJ whole genome shotgun (WGS) entry which is preliminary data.</text>
</comment>
<evidence type="ECO:0000256" key="12">
    <source>
        <dbReference type="ARBA" id="ARBA00025694"/>
    </source>
</evidence>
<evidence type="ECO:0000256" key="6">
    <source>
        <dbReference type="ARBA" id="ARBA00022475"/>
    </source>
</evidence>